<dbReference type="NCBIfam" id="TIGR00188">
    <property type="entry name" value="rnpA"/>
    <property type="match status" value="1"/>
</dbReference>
<evidence type="ECO:0000256" key="4">
    <source>
        <dbReference type="ARBA" id="ARBA00022759"/>
    </source>
</evidence>
<evidence type="ECO:0000313" key="9">
    <source>
        <dbReference type="Proteomes" id="UP000539642"/>
    </source>
</evidence>
<dbReference type="EC" id="3.1.26.5" evidence="7"/>
<name>A0A840UQ37_9BACT</name>
<evidence type="ECO:0000256" key="3">
    <source>
        <dbReference type="ARBA" id="ARBA00022722"/>
    </source>
</evidence>
<dbReference type="Proteomes" id="UP000539642">
    <property type="component" value="Unassembled WGS sequence"/>
</dbReference>
<dbReference type="PANTHER" id="PTHR33992:SF1">
    <property type="entry name" value="RIBONUCLEASE P PROTEIN COMPONENT"/>
    <property type="match status" value="1"/>
</dbReference>
<keyword evidence="5 8" id="KW-0378">Hydrolase</keyword>
<comment type="caution">
    <text evidence="8">The sequence shown here is derived from an EMBL/GenBank/DDBJ whole genome shotgun (WGS) entry which is preliminary data.</text>
</comment>
<accession>A0A840UQ37</accession>
<protein>
    <recommendedName>
        <fullName evidence="7">Ribonuclease P protein component</fullName>
        <ecNumber evidence="7">3.1.26.5</ecNumber>
    </recommendedName>
</protein>
<dbReference type="PANTHER" id="PTHR33992">
    <property type="entry name" value="RIBONUCLEASE P PROTEIN COMPONENT"/>
    <property type="match status" value="1"/>
</dbReference>
<evidence type="ECO:0000256" key="7">
    <source>
        <dbReference type="NCBIfam" id="TIGR00188"/>
    </source>
</evidence>
<dbReference type="EMBL" id="JACHEO010000002">
    <property type="protein sequence ID" value="MBB5346956.1"/>
    <property type="molecule type" value="Genomic_DNA"/>
</dbReference>
<sequence>MYSQGKRLHGKGFSLICRANTEGRSRIGISVHGKIRGAVKRNRIKRIIRESFRLDRELYPPAADIVFAVRPDFSLSAPVDISRFVASLAGRHTNREV</sequence>
<keyword evidence="3" id="KW-0540">Nuclease</keyword>
<keyword evidence="9" id="KW-1185">Reference proteome</keyword>
<organism evidence="8 9">
    <name type="scientific">Desulfoprunum benzoelyticum</name>
    <dbReference type="NCBI Taxonomy" id="1506996"/>
    <lineage>
        <taxon>Bacteria</taxon>
        <taxon>Pseudomonadati</taxon>
        <taxon>Thermodesulfobacteriota</taxon>
        <taxon>Desulfobulbia</taxon>
        <taxon>Desulfobulbales</taxon>
        <taxon>Desulfobulbaceae</taxon>
        <taxon>Desulfoprunum</taxon>
    </lineage>
</organism>
<evidence type="ECO:0000256" key="6">
    <source>
        <dbReference type="ARBA" id="ARBA00022884"/>
    </source>
</evidence>
<reference evidence="8 9" key="1">
    <citation type="submission" date="2020-08" db="EMBL/GenBank/DDBJ databases">
        <title>Genomic Encyclopedia of Type Strains, Phase IV (KMG-IV): sequencing the most valuable type-strain genomes for metagenomic binning, comparative biology and taxonomic classification.</title>
        <authorList>
            <person name="Goeker M."/>
        </authorList>
    </citation>
    <scope>NUCLEOTIDE SEQUENCE [LARGE SCALE GENOMIC DNA]</scope>
    <source>
        <strain evidence="8 9">DSM 28570</strain>
    </source>
</reference>
<dbReference type="Gene3D" id="3.30.230.10">
    <property type="match status" value="1"/>
</dbReference>
<dbReference type="PROSITE" id="PS00648">
    <property type="entry name" value="RIBONUCLEASE_P"/>
    <property type="match status" value="1"/>
</dbReference>
<dbReference type="Pfam" id="PF00825">
    <property type="entry name" value="Ribonuclease_P"/>
    <property type="match status" value="1"/>
</dbReference>
<dbReference type="GO" id="GO:0042781">
    <property type="term" value="F:3'-tRNA processing endoribonuclease activity"/>
    <property type="evidence" value="ECO:0007669"/>
    <property type="project" value="TreeGrafter"/>
</dbReference>
<dbReference type="InterPro" id="IPR014721">
    <property type="entry name" value="Ribsml_uS5_D2-typ_fold_subgr"/>
</dbReference>
<comment type="function">
    <text evidence="1">RNaseP catalyzes the removal of the 5'-leader sequence from pre-tRNA to produce the mature 5'-terminus. It can also cleave other RNA substrates such as 4.5S RNA. The protein component plays an auxiliary but essential role in vivo by binding to the 5'-leader sequence and broadening the substrate specificity of the ribozyme.</text>
</comment>
<dbReference type="GO" id="GO:0004526">
    <property type="term" value="F:ribonuclease P activity"/>
    <property type="evidence" value="ECO:0007669"/>
    <property type="project" value="UniProtKB-UniRule"/>
</dbReference>
<evidence type="ECO:0000313" key="8">
    <source>
        <dbReference type="EMBL" id="MBB5346956.1"/>
    </source>
</evidence>
<dbReference type="GO" id="GO:0030677">
    <property type="term" value="C:ribonuclease P complex"/>
    <property type="evidence" value="ECO:0007669"/>
    <property type="project" value="TreeGrafter"/>
</dbReference>
<dbReference type="AlphaFoldDB" id="A0A840UQ37"/>
<proteinExistence type="predicted"/>
<evidence type="ECO:0000256" key="1">
    <source>
        <dbReference type="ARBA" id="ARBA00002663"/>
    </source>
</evidence>
<dbReference type="InterPro" id="IPR020539">
    <property type="entry name" value="RNase_P_CS"/>
</dbReference>
<keyword evidence="4" id="KW-0255">Endonuclease</keyword>
<dbReference type="SUPFAM" id="SSF54211">
    <property type="entry name" value="Ribosomal protein S5 domain 2-like"/>
    <property type="match status" value="1"/>
</dbReference>
<evidence type="ECO:0000256" key="5">
    <source>
        <dbReference type="ARBA" id="ARBA00022801"/>
    </source>
</evidence>
<dbReference type="InterPro" id="IPR020568">
    <property type="entry name" value="Ribosomal_Su5_D2-typ_SF"/>
</dbReference>
<evidence type="ECO:0000256" key="2">
    <source>
        <dbReference type="ARBA" id="ARBA00022694"/>
    </source>
</evidence>
<gene>
    <name evidence="8" type="ORF">HNQ81_000666</name>
</gene>
<dbReference type="InterPro" id="IPR000100">
    <property type="entry name" value="RNase_P"/>
</dbReference>
<keyword evidence="2" id="KW-0819">tRNA processing</keyword>
<dbReference type="GO" id="GO:0000049">
    <property type="term" value="F:tRNA binding"/>
    <property type="evidence" value="ECO:0007669"/>
    <property type="project" value="InterPro"/>
</dbReference>
<keyword evidence="6" id="KW-0694">RNA-binding</keyword>